<name>A0AAV8W2W5_9CUCU</name>
<dbReference type="InterPro" id="IPR026142">
    <property type="entry name" value="Pro_pase_1_reg_su_36"/>
</dbReference>
<gene>
    <name evidence="1" type="ORF">NQ315_005366</name>
</gene>
<reference evidence="1 2" key="1">
    <citation type="journal article" date="2023" name="Insect Mol. Biol.">
        <title>Genome sequencing provides insights into the evolution of gene families encoding plant cell wall-degrading enzymes in longhorned beetles.</title>
        <authorList>
            <person name="Shin N.R."/>
            <person name="Okamura Y."/>
            <person name="Kirsch R."/>
            <person name="Pauchet Y."/>
        </authorList>
    </citation>
    <scope>NUCLEOTIDE SEQUENCE [LARGE SCALE GENOMIC DNA]</scope>
    <source>
        <strain evidence="1">EAD_L_NR</strain>
    </source>
</reference>
<evidence type="ECO:0000313" key="1">
    <source>
        <dbReference type="EMBL" id="KAJ8920497.1"/>
    </source>
</evidence>
<sequence length="433" mass="50484">MSHKSGIWMWDELCDELLFVSRDSVGVPKPNALATASFTSQTISAQHQMQNQIISFKDVIGTVSQAEFRKVYKRKVKLTEPDVVTIQDIKDVAIFSCQASTISPEFISFFHSQAIDQFLRSLIIYFQYYFQIWNSLQQRRKEAKRKLRQPIVTVLENHIRDDLADMRSMVSRDYAVILMGIGDAKKFHHMNNRNNESLSDRDRRLHEQLIVMSIRVVWIGLCRRYLTLIEKEMNRLLRTNLFSPFEHKLVKNQAFDTTPEEDRILIGKAYRSERKLKHRSPAVQELIFDNHDYRMLAIGVANIERQDERQLYLEAAYSAPEEYLESLQVPVGILGIPRKYFDAMLKPIELSTTRKMSLIKPIPDFIIPPMIPYETKSDTLPKTPSKYQETHATKVARNNQCKMWREYVETGGSHRQIYDRATTLSISFPGAKK</sequence>
<evidence type="ECO:0008006" key="3">
    <source>
        <dbReference type="Google" id="ProtNLM"/>
    </source>
</evidence>
<dbReference type="GO" id="GO:0019902">
    <property type="term" value="F:phosphatase binding"/>
    <property type="evidence" value="ECO:0007669"/>
    <property type="project" value="InterPro"/>
</dbReference>
<dbReference type="Proteomes" id="UP001159042">
    <property type="component" value="Unassembled WGS sequence"/>
</dbReference>
<dbReference type="PANTHER" id="PTHR21055:SF3">
    <property type="entry name" value="PROTEIN PHOSPHATASE 1 REGULATORY SUBUNIT 36"/>
    <property type="match status" value="1"/>
</dbReference>
<dbReference type="AlphaFoldDB" id="A0AAV8W2W5"/>
<dbReference type="EMBL" id="JANEYG010000014">
    <property type="protein sequence ID" value="KAJ8920497.1"/>
    <property type="molecule type" value="Genomic_DNA"/>
</dbReference>
<dbReference type="Pfam" id="PF14895">
    <property type="entry name" value="PPPI_inhib"/>
    <property type="match status" value="1"/>
</dbReference>
<comment type="caution">
    <text evidence="1">The sequence shown here is derived from an EMBL/GenBank/DDBJ whole genome shotgun (WGS) entry which is preliminary data.</text>
</comment>
<accession>A0AAV8W2W5</accession>
<evidence type="ECO:0000313" key="2">
    <source>
        <dbReference type="Proteomes" id="UP001159042"/>
    </source>
</evidence>
<proteinExistence type="predicted"/>
<dbReference type="PANTHER" id="PTHR21055">
    <property type="entry name" value="PROTEIN PHOSPHATASE 1 REGULATORY SUBUNIT 36"/>
    <property type="match status" value="1"/>
</dbReference>
<keyword evidence="2" id="KW-1185">Reference proteome</keyword>
<protein>
    <recommendedName>
        <fullName evidence="3">Protein phosphatase 1 regulatory subunit 36-like</fullName>
    </recommendedName>
</protein>
<organism evidence="1 2">
    <name type="scientific">Exocentrus adspersus</name>
    <dbReference type="NCBI Taxonomy" id="1586481"/>
    <lineage>
        <taxon>Eukaryota</taxon>
        <taxon>Metazoa</taxon>
        <taxon>Ecdysozoa</taxon>
        <taxon>Arthropoda</taxon>
        <taxon>Hexapoda</taxon>
        <taxon>Insecta</taxon>
        <taxon>Pterygota</taxon>
        <taxon>Neoptera</taxon>
        <taxon>Endopterygota</taxon>
        <taxon>Coleoptera</taxon>
        <taxon>Polyphaga</taxon>
        <taxon>Cucujiformia</taxon>
        <taxon>Chrysomeloidea</taxon>
        <taxon>Cerambycidae</taxon>
        <taxon>Lamiinae</taxon>
        <taxon>Acanthocinini</taxon>
        <taxon>Exocentrus</taxon>
    </lineage>
</organism>